<dbReference type="Pfam" id="PF01061">
    <property type="entry name" value="ABC2_membrane"/>
    <property type="match status" value="1"/>
</dbReference>
<evidence type="ECO:0000256" key="6">
    <source>
        <dbReference type="RuleBase" id="RU361157"/>
    </source>
</evidence>
<feature type="transmembrane region" description="Helical" evidence="6">
    <location>
        <begin position="59"/>
        <end position="80"/>
    </location>
</feature>
<accession>A0ABW5GAG0</accession>
<dbReference type="InterPro" id="IPR000412">
    <property type="entry name" value="ABC_2_transport"/>
</dbReference>
<dbReference type="PANTHER" id="PTHR43229:SF2">
    <property type="entry name" value="NODULATION PROTEIN J"/>
    <property type="match status" value="1"/>
</dbReference>
<evidence type="ECO:0000259" key="7">
    <source>
        <dbReference type="PROSITE" id="PS51012"/>
    </source>
</evidence>
<evidence type="ECO:0000256" key="3">
    <source>
        <dbReference type="ARBA" id="ARBA00022989"/>
    </source>
</evidence>
<feature type="transmembrane region" description="Helical" evidence="6">
    <location>
        <begin position="230"/>
        <end position="253"/>
    </location>
</feature>
<dbReference type="RefSeq" id="WP_345387994.1">
    <property type="nucleotide sequence ID" value="NZ_BAABHG010000002.1"/>
</dbReference>
<evidence type="ECO:0000256" key="4">
    <source>
        <dbReference type="ARBA" id="ARBA00023136"/>
    </source>
</evidence>
<keyword evidence="5" id="KW-0046">Antibiotic resistance</keyword>
<keyword evidence="9" id="KW-1185">Reference proteome</keyword>
<gene>
    <name evidence="8" type="ORF">ACFSYJ_07645</name>
</gene>
<evidence type="ECO:0000256" key="1">
    <source>
        <dbReference type="ARBA" id="ARBA00004141"/>
    </source>
</evidence>
<dbReference type="EMBL" id="JBHUKU010000004">
    <property type="protein sequence ID" value="MFD2458466.1"/>
    <property type="molecule type" value="Genomic_DNA"/>
</dbReference>
<comment type="similarity">
    <text evidence="6">Belongs to the ABC-2 integral membrane protein family.</text>
</comment>
<comment type="caution">
    <text evidence="8">The sequence shown here is derived from an EMBL/GenBank/DDBJ whole genome shotgun (WGS) entry which is preliminary data.</text>
</comment>
<keyword evidence="4 6" id="KW-0472">Membrane</keyword>
<organism evidence="8 9">
    <name type="scientific">Amycolatopsis samaneae</name>
    <dbReference type="NCBI Taxonomy" id="664691"/>
    <lineage>
        <taxon>Bacteria</taxon>
        <taxon>Bacillati</taxon>
        <taxon>Actinomycetota</taxon>
        <taxon>Actinomycetes</taxon>
        <taxon>Pseudonocardiales</taxon>
        <taxon>Pseudonocardiaceae</taxon>
        <taxon>Amycolatopsis</taxon>
    </lineage>
</organism>
<sequence length="261" mass="27513">MILAADSWTLVQRRLLQLKHQPGQLVAMLAFPAIMIVLFGFVFGSAISVPGGGNYREYLMPGLFVMTSMFSLSSSMVEVATDQGRGVMDRFRSMPTSRAAVLLGQTGSDAVTGLLGLAVMLVCGYACGWRAHDGLGPALAAVGVLVVFRSAMAWIGTCFGLLVRDEQVADQLAPLSMPFSMLSNAFVPTGGMPGWLRVVCDWNPISAAVAACRSLFGNPGVPGPGAAWPLAHPVTATLLWSALLLAIFVPLAVRRFAGAGR</sequence>
<dbReference type="PIRSF" id="PIRSF006648">
    <property type="entry name" value="DrrB"/>
    <property type="match status" value="1"/>
</dbReference>
<evidence type="ECO:0000256" key="2">
    <source>
        <dbReference type="ARBA" id="ARBA00022692"/>
    </source>
</evidence>
<feature type="transmembrane region" description="Helical" evidence="6">
    <location>
        <begin position="101"/>
        <end position="127"/>
    </location>
</feature>
<reference evidence="9" key="1">
    <citation type="journal article" date="2019" name="Int. J. Syst. Evol. Microbiol.">
        <title>The Global Catalogue of Microorganisms (GCM) 10K type strain sequencing project: providing services to taxonomists for standard genome sequencing and annotation.</title>
        <authorList>
            <consortium name="The Broad Institute Genomics Platform"/>
            <consortium name="The Broad Institute Genome Sequencing Center for Infectious Disease"/>
            <person name="Wu L."/>
            <person name="Ma J."/>
        </authorList>
    </citation>
    <scope>NUCLEOTIDE SEQUENCE [LARGE SCALE GENOMIC DNA]</scope>
    <source>
        <strain evidence="9">CGMCC 4.7643</strain>
    </source>
</reference>
<keyword evidence="2 6" id="KW-0812">Transmembrane</keyword>
<comment type="caution">
    <text evidence="6">Lacks conserved residue(s) required for the propagation of feature annotation.</text>
</comment>
<proteinExistence type="inferred from homology"/>
<dbReference type="InterPro" id="IPR047817">
    <property type="entry name" value="ABC2_TM_bact-type"/>
</dbReference>
<evidence type="ECO:0000313" key="9">
    <source>
        <dbReference type="Proteomes" id="UP001597419"/>
    </source>
</evidence>
<protein>
    <recommendedName>
        <fullName evidence="6">Transport permease protein</fullName>
    </recommendedName>
</protein>
<dbReference type="Proteomes" id="UP001597419">
    <property type="component" value="Unassembled WGS sequence"/>
</dbReference>
<evidence type="ECO:0000313" key="8">
    <source>
        <dbReference type="EMBL" id="MFD2458466.1"/>
    </source>
</evidence>
<comment type="subcellular location">
    <subcellularLocation>
        <location evidence="6">Cell membrane</location>
        <topology evidence="6">Multi-pass membrane protein</topology>
    </subcellularLocation>
    <subcellularLocation>
        <location evidence="1">Membrane</location>
        <topology evidence="1">Multi-pass membrane protein</topology>
    </subcellularLocation>
</comment>
<dbReference type="InterPro" id="IPR051784">
    <property type="entry name" value="Nod_factor_ABC_transporter"/>
</dbReference>
<dbReference type="PANTHER" id="PTHR43229">
    <property type="entry name" value="NODULATION PROTEIN J"/>
    <property type="match status" value="1"/>
</dbReference>
<keyword evidence="3 6" id="KW-1133">Transmembrane helix</keyword>
<feature type="transmembrane region" description="Helical" evidence="6">
    <location>
        <begin position="25"/>
        <end position="47"/>
    </location>
</feature>
<feature type="transmembrane region" description="Helical" evidence="6">
    <location>
        <begin position="139"/>
        <end position="163"/>
    </location>
</feature>
<keyword evidence="6" id="KW-0813">Transport</keyword>
<name>A0ABW5GAG0_9PSEU</name>
<keyword evidence="6" id="KW-1003">Cell membrane</keyword>
<evidence type="ECO:0000256" key="5">
    <source>
        <dbReference type="ARBA" id="ARBA00023251"/>
    </source>
</evidence>
<dbReference type="PROSITE" id="PS51012">
    <property type="entry name" value="ABC_TM2"/>
    <property type="match status" value="1"/>
</dbReference>
<dbReference type="InterPro" id="IPR013525">
    <property type="entry name" value="ABC2_TM"/>
</dbReference>
<feature type="domain" description="ABC transmembrane type-2" evidence="7">
    <location>
        <begin position="23"/>
        <end position="259"/>
    </location>
</feature>